<dbReference type="AlphaFoldDB" id="A0A842HIC4"/>
<gene>
    <name evidence="1" type="ORF">H5P28_11955</name>
</gene>
<comment type="caution">
    <text evidence="1">The sequence shown here is derived from an EMBL/GenBank/DDBJ whole genome shotgun (WGS) entry which is preliminary data.</text>
</comment>
<dbReference type="Proteomes" id="UP000546464">
    <property type="component" value="Unassembled WGS sequence"/>
</dbReference>
<dbReference type="EMBL" id="JACHVB010000035">
    <property type="protein sequence ID" value="MBC2594971.1"/>
    <property type="molecule type" value="Genomic_DNA"/>
</dbReference>
<accession>A0A842HIC4</accession>
<evidence type="ECO:0000313" key="2">
    <source>
        <dbReference type="Proteomes" id="UP000546464"/>
    </source>
</evidence>
<organism evidence="1 2">
    <name type="scientific">Ruficoccus amylovorans</name>
    <dbReference type="NCBI Taxonomy" id="1804625"/>
    <lineage>
        <taxon>Bacteria</taxon>
        <taxon>Pseudomonadati</taxon>
        <taxon>Verrucomicrobiota</taxon>
        <taxon>Opitutia</taxon>
        <taxon>Puniceicoccales</taxon>
        <taxon>Cerasicoccaceae</taxon>
        <taxon>Ruficoccus</taxon>
    </lineage>
</organism>
<name>A0A842HIC4_9BACT</name>
<sequence length="82" mass="8461">MRATVRGEAPVVKESFSASGSSVIAAPGPENAAMMKRGYLGFDRVLLASGIAWNLSLGQEGDGLINFSYVASVGVFAGLLIL</sequence>
<keyword evidence="2" id="KW-1185">Reference proteome</keyword>
<dbReference type="RefSeq" id="WP_185675937.1">
    <property type="nucleotide sequence ID" value="NZ_JACHVB010000035.1"/>
</dbReference>
<reference evidence="1 2" key="1">
    <citation type="submission" date="2020-07" db="EMBL/GenBank/DDBJ databases">
        <authorList>
            <person name="Feng X."/>
        </authorList>
    </citation>
    <scope>NUCLEOTIDE SEQUENCE [LARGE SCALE GENOMIC DNA]</scope>
    <source>
        <strain evidence="1 2">JCM31066</strain>
    </source>
</reference>
<proteinExistence type="predicted"/>
<protein>
    <submittedName>
        <fullName evidence="1">Uncharacterized protein</fullName>
    </submittedName>
</protein>
<evidence type="ECO:0000313" key="1">
    <source>
        <dbReference type="EMBL" id="MBC2594971.1"/>
    </source>
</evidence>